<dbReference type="RefSeq" id="WP_289828556.1">
    <property type="nucleotide sequence ID" value="NZ_JAUEDK010000004.1"/>
</dbReference>
<organism evidence="2 3">
    <name type="scientific">Crenobacter oryzisoli</name>
    <dbReference type="NCBI Taxonomy" id="3056844"/>
    <lineage>
        <taxon>Bacteria</taxon>
        <taxon>Pseudomonadati</taxon>
        <taxon>Pseudomonadota</taxon>
        <taxon>Betaproteobacteria</taxon>
        <taxon>Neisseriales</taxon>
        <taxon>Neisseriaceae</taxon>
        <taxon>Crenobacter</taxon>
    </lineage>
</organism>
<dbReference type="EMBL" id="JAUEDK010000004">
    <property type="protein sequence ID" value="MDN0074008.1"/>
    <property type="molecule type" value="Genomic_DNA"/>
</dbReference>
<dbReference type="GO" id="GO:0032259">
    <property type="term" value="P:methylation"/>
    <property type="evidence" value="ECO:0007669"/>
    <property type="project" value="UniProtKB-KW"/>
</dbReference>
<proteinExistence type="predicted"/>
<dbReference type="InterPro" id="IPR029063">
    <property type="entry name" value="SAM-dependent_MTases_sf"/>
</dbReference>
<dbReference type="Pfam" id="PF08241">
    <property type="entry name" value="Methyltransf_11"/>
    <property type="match status" value="1"/>
</dbReference>
<dbReference type="InterPro" id="IPR013216">
    <property type="entry name" value="Methyltransf_11"/>
</dbReference>
<dbReference type="SUPFAM" id="SSF53335">
    <property type="entry name" value="S-adenosyl-L-methionine-dependent methyltransferases"/>
    <property type="match status" value="1"/>
</dbReference>
<keyword evidence="3" id="KW-1185">Reference proteome</keyword>
<dbReference type="GO" id="GO:0008168">
    <property type="term" value="F:methyltransferase activity"/>
    <property type="evidence" value="ECO:0007669"/>
    <property type="project" value="UniProtKB-KW"/>
</dbReference>
<evidence type="ECO:0000313" key="3">
    <source>
        <dbReference type="Proteomes" id="UP001168540"/>
    </source>
</evidence>
<feature type="domain" description="Methyltransferase type 11" evidence="1">
    <location>
        <begin position="46"/>
        <end position="143"/>
    </location>
</feature>
<dbReference type="PANTHER" id="PTHR43591">
    <property type="entry name" value="METHYLTRANSFERASE"/>
    <property type="match status" value="1"/>
</dbReference>
<protein>
    <submittedName>
        <fullName evidence="2">Methyltransferase domain-containing protein</fullName>
    </submittedName>
</protein>
<accession>A0ABT7XJQ9</accession>
<keyword evidence="2" id="KW-0808">Transferase</keyword>
<evidence type="ECO:0000259" key="1">
    <source>
        <dbReference type="Pfam" id="PF08241"/>
    </source>
</evidence>
<reference evidence="2" key="1">
    <citation type="submission" date="2023-06" db="EMBL/GenBank/DDBJ databases">
        <authorList>
            <person name="Zhang S."/>
        </authorList>
    </citation>
    <scope>NUCLEOTIDE SEQUENCE</scope>
    <source>
        <strain evidence="2">SG2303</strain>
    </source>
</reference>
<sequence>MDLQNLVQQQFGNTARNYLSSTVHAQGTDLARLTALAKRLGPERVLDLGCGAGHASFAVAAGGARAVVAYDLSAEMLAVVATAATERGHSQIATLQGPVEALPFADGEFDLVVTRFSAHHWLDMGRALAEAARVLAPGGTLVVIDVVAPETPLYDTVLQTIELLRDASHVRDYRVSEWRAMLTAAGLDVQGSDSWKLPLAFDSWVVRIGTPPGRVAALRETFAALTREARDYFAVTADDSFSSDTAWIEARRAN</sequence>
<dbReference type="CDD" id="cd02440">
    <property type="entry name" value="AdoMet_MTases"/>
    <property type="match status" value="1"/>
</dbReference>
<comment type="caution">
    <text evidence="2">The sequence shown here is derived from an EMBL/GenBank/DDBJ whole genome shotgun (WGS) entry which is preliminary data.</text>
</comment>
<gene>
    <name evidence="2" type="ORF">QU481_03775</name>
</gene>
<evidence type="ECO:0000313" key="2">
    <source>
        <dbReference type="EMBL" id="MDN0074008.1"/>
    </source>
</evidence>
<keyword evidence="2" id="KW-0489">Methyltransferase</keyword>
<dbReference type="Gene3D" id="3.40.50.150">
    <property type="entry name" value="Vaccinia Virus protein VP39"/>
    <property type="match status" value="1"/>
</dbReference>
<dbReference type="Proteomes" id="UP001168540">
    <property type="component" value="Unassembled WGS sequence"/>
</dbReference>
<name>A0ABT7XJQ9_9NEIS</name>